<dbReference type="RefSeq" id="WP_188675843.1">
    <property type="nucleotide sequence ID" value="NZ_BMKA01000003.1"/>
</dbReference>
<dbReference type="GO" id="GO:0016020">
    <property type="term" value="C:membrane"/>
    <property type="evidence" value="ECO:0007669"/>
    <property type="project" value="InterPro"/>
</dbReference>
<organism evidence="1 2">
    <name type="scientific">Neptunicoccus cionae</name>
    <dbReference type="NCBI Taxonomy" id="2035344"/>
    <lineage>
        <taxon>Bacteria</taxon>
        <taxon>Pseudomonadati</taxon>
        <taxon>Pseudomonadota</taxon>
        <taxon>Alphaproteobacteria</taxon>
        <taxon>Rhodobacterales</taxon>
        <taxon>Paracoccaceae</taxon>
        <taxon>Neptunicoccus</taxon>
    </lineage>
</organism>
<dbReference type="SUPFAM" id="SSF52540">
    <property type="entry name" value="P-loop containing nucleoside triphosphate hydrolases"/>
    <property type="match status" value="1"/>
</dbReference>
<dbReference type="InterPro" id="IPR027417">
    <property type="entry name" value="P-loop_NTPase"/>
</dbReference>
<comment type="caution">
    <text evidence="1">The sequence shown here is derived from an EMBL/GenBank/DDBJ whole genome shotgun (WGS) entry which is preliminary data.</text>
</comment>
<dbReference type="Pfam" id="PF03567">
    <property type="entry name" value="Sulfotransfer_2"/>
    <property type="match status" value="1"/>
</dbReference>
<evidence type="ECO:0008006" key="3">
    <source>
        <dbReference type="Google" id="ProtNLM"/>
    </source>
</evidence>
<dbReference type="Proteomes" id="UP000628017">
    <property type="component" value="Unassembled WGS sequence"/>
</dbReference>
<dbReference type="InterPro" id="IPR005331">
    <property type="entry name" value="Sulfotransferase"/>
</dbReference>
<dbReference type="EMBL" id="BMKA01000003">
    <property type="protein sequence ID" value="GGA23336.1"/>
    <property type="molecule type" value="Genomic_DNA"/>
</dbReference>
<dbReference type="AlphaFoldDB" id="A0A916QZL7"/>
<reference evidence="1" key="1">
    <citation type="journal article" date="2014" name="Int. J. Syst. Evol. Microbiol.">
        <title>Complete genome sequence of Corynebacterium casei LMG S-19264T (=DSM 44701T), isolated from a smear-ripened cheese.</title>
        <authorList>
            <consortium name="US DOE Joint Genome Institute (JGI-PGF)"/>
            <person name="Walter F."/>
            <person name="Albersmeier A."/>
            <person name="Kalinowski J."/>
            <person name="Ruckert C."/>
        </authorList>
    </citation>
    <scope>NUCLEOTIDE SEQUENCE</scope>
    <source>
        <strain evidence="1">CGMCC 1.15880</strain>
    </source>
</reference>
<evidence type="ECO:0000313" key="1">
    <source>
        <dbReference type="EMBL" id="GGA23336.1"/>
    </source>
</evidence>
<dbReference type="GO" id="GO:0008146">
    <property type="term" value="F:sulfotransferase activity"/>
    <property type="evidence" value="ECO:0007669"/>
    <property type="project" value="InterPro"/>
</dbReference>
<proteinExistence type="predicted"/>
<protein>
    <recommendedName>
        <fullName evidence="3">Sulfotransferase family protein</fullName>
    </recommendedName>
</protein>
<accession>A0A916QZL7</accession>
<evidence type="ECO:0000313" key="2">
    <source>
        <dbReference type="Proteomes" id="UP000628017"/>
    </source>
</evidence>
<gene>
    <name evidence="1" type="ORF">GCM10011498_25250</name>
</gene>
<name>A0A916QZL7_9RHOB</name>
<reference evidence="1" key="2">
    <citation type="submission" date="2020-09" db="EMBL/GenBank/DDBJ databases">
        <authorList>
            <person name="Sun Q."/>
            <person name="Zhou Y."/>
        </authorList>
    </citation>
    <scope>NUCLEOTIDE SEQUENCE</scope>
    <source>
        <strain evidence="1">CGMCC 1.15880</strain>
    </source>
</reference>
<keyword evidence="2" id="KW-1185">Reference proteome</keyword>
<sequence>MMIDYDRKLVFLSNRKVASTSMERALGQVKGMARMNGNPVLKHIDYTRYKRMEQPLRTKGFTTITVVREPFDKAVSWYKFRARPELKGDPRYVGHLDFETFLTNFITGKSGWAMEFLDNLFCTDSRSGETVDVIHRYEKLGAFETLLQNIYGDDLTLPHLNVSAAVADTDFAMHRARYEAAFPEAFDWYRALPAPLETLGSR</sequence>
<dbReference type="Gene3D" id="3.40.50.300">
    <property type="entry name" value="P-loop containing nucleotide triphosphate hydrolases"/>
    <property type="match status" value="1"/>
</dbReference>